<dbReference type="GO" id="GO:0005737">
    <property type="term" value="C:cytoplasm"/>
    <property type="evidence" value="ECO:0007669"/>
    <property type="project" value="UniProtKB-SubCell"/>
</dbReference>
<dbReference type="GO" id="GO:0031267">
    <property type="term" value="F:small GTPase binding"/>
    <property type="evidence" value="ECO:0007669"/>
    <property type="project" value="InterPro"/>
</dbReference>
<dbReference type="GO" id="GO:0005049">
    <property type="term" value="F:nuclear export signal receptor activity"/>
    <property type="evidence" value="ECO:0007669"/>
    <property type="project" value="InterPro"/>
</dbReference>
<comment type="similarity">
    <text evidence="3">Belongs to the exportin family.</text>
</comment>
<keyword evidence="4" id="KW-0813">Transport</keyword>
<comment type="caution">
    <text evidence="10">The sequence shown here is derived from an EMBL/GenBank/DDBJ whole genome shotgun (WGS) entry which is preliminary data.</text>
</comment>
<keyword evidence="6" id="KW-0653">Protein transport</keyword>
<keyword evidence="7" id="KW-0539">Nucleus</keyword>
<sequence length="544" mass="61592">MDGEKLLLLENAAKDVMSPPYAVSVEKRREAEAIFMDLKQTQRPYDACKFILENSSSDYVLFQAGSTVRDAVVREWEVLSGGERVGLRGYLLHYITSRPDLVSYVREQLVQTVALMVKRATLEEDRRALFDSVFTTVTQLLMTDNSKMRQLSCSLLSALLTEFSNSSGSSNIGMPIEFHVKCKISIQDEELLRILVFTVQFLRQYVSIDLSSLPPSHLSLLSNFLHLLSKILTWDFQIAKFSPVPLNISDVATVTLRPPRSYAATFLDPSFLELLFSLLGKMWCNEDLLHHLTQGLTQLASLTKPVLASVEEQQRYLSSFLSGLLGYISVRPDLTRQEVYGLSCILRRLATNFSPSLFSSLPPPQLSLLVSSLTQLTCLTAHKSATEEEGSEESLMYVESLDHYMEVFVSLLTEPHPLPPSLLAQPCIQVFTSYLKSKLVAPRGWQSPHREEEEIFELEEDDREAFSDQLRSIGCIARSIPHRSLPLLVQTIHQCTESCMEKLEVIRRDSLTLYSKQNDLDSTYEDLHWLVLISSFTLCDITRG</sequence>
<evidence type="ECO:0000256" key="2">
    <source>
        <dbReference type="ARBA" id="ARBA00004496"/>
    </source>
</evidence>
<gene>
    <name evidence="10" type="ORF">GBAR_LOCUS12476</name>
</gene>
<keyword evidence="11" id="KW-1185">Reference proteome</keyword>
<evidence type="ECO:0000256" key="6">
    <source>
        <dbReference type="ARBA" id="ARBA00022927"/>
    </source>
</evidence>
<evidence type="ECO:0000313" key="10">
    <source>
        <dbReference type="EMBL" id="CAI8020949.1"/>
    </source>
</evidence>
<dbReference type="InterPro" id="IPR016024">
    <property type="entry name" value="ARM-type_fold"/>
</dbReference>
<keyword evidence="5" id="KW-0963">Cytoplasm</keyword>
<evidence type="ECO:0000313" key="11">
    <source>
        <dbReference type="Proteomes" id="UP001174909"/>
    </source>
</evidence>
<feature type="domain" description="Importin N-terminal" evidence="9">
    <location>
        <begin position="31"/>
        <end position="97"/>
    </location>
</feature>
<dbReference type="PANTHER" id="PTHR12596:SF1">
    <property type="entry name" value="EXPORTIN-4"/>
    <property type="match status" value="1"/>
</dbReference>
<dbReference type="InterPro" id="IPR001494">
    <property type="entry name" value="Importin-beta_N"/>
</dbReference>
<evidence type="ECO:0000256" key="8">
    <source>
        <dbReference type="ARBA" id="ARBA00040444"/>
    </source>
</evidence>
<evidence type="ECO:0000256" key="4">
    <source>
        <dbReference type="ARBA" id="ARBA00022448"/>
    </source>
</evidence>
<dbReference type="GO" id="GO:0006611">
    <property type="term" value="P:protein export from nucleus"/>
    <property type="evidence" value="ECO:0007669"/>
    <property type="project" value="TreeGrafter"/>
</dbReference>
<reference evidence="10" key="1">
    <citation type="submission" date="2023-03" db="EMBL/GenBank/DDBJ databases">
        <authorList>
            <person name="Steffen K."/>
            <person name="Cardenas P."/>
        </authorList>
    </citation>
    <scope>NUCLEOTIDE SEQUENCE</scope>
</reference>
<dbReference type="InterPro" id="IPR044189">
    <property type="entry name" value="XPO4/7-like"/>
</dbReference>
<proteinExistence type="inferred from homology"/>
<evidence type="ECO:0000256" key="1">
    <source>
        <dbReference type="ARBA" id="ARBA00004123"/>
    </source>
</evidence>
<name>A0AA35WHR9_GEOBA</name>
<dbReference type="PROSITE" id="PS50166">
    <property type="entry name" value="IMPORTIN_B_NT"/>
    <property type="match status" value="1"/>
</dbReference>
<organism evidence="10 11">
    <name type="scientific">Geodia barretti</name>
    <name type="common">Barrett's horny sponge</name>
    <dbReference type="NCBI Taxonomy" id="519541"/>
    <lineage>
        <taxon>Eukaryota</taxon>
        <taxon>Metazoa</taxon>
        <taxon>Porifera</taxon>
        <taxon>Demospongiae</taxon>
        <taxon>Heteroscleromorpha</taxon>
        <taxon>Tetractinellida</taxon>
        <taxon>Astrophorina</taxon>
        <taxon>Geodiidae</taxon>
        <taxon>Geodia</taxon>
    </lineage>
</organism>
<dbReference type="EMBL" id="CASHTH010001856">
    <property type="protein sequence ID" value="CAI8020949.1"/>
    <property type="molecule type" value="Genomic_DNA"/>
</dbReference>
<dbReference type="AlphaFoldDB" id="A0AA35WHR9"/>
<evidence type="ECO:0000259" key="9">
    <source>
        <dbReference type="PROSITE" id="PS50166"/>
    </source>
</evidence>
<dbReference type="GO" id="GO:0005643">
    <property type="term" value="C:nuclear pore"/>
    <property type="evidence" value="ECO:0007669"/>
    <property type="project" value="TreeGrafter"/>
</dbReference>
<protein>
    <recommendedName>
        <fullName evidence="8">Exportin-4</fullName>
    </recommendedName>
</protein>
<evidence type="ECO:0000256" key="5">
    <source>
        <dbReference type="ARBA" id="ARBA00022490"/>
    </source>
</evidence>
<evidence type="ECO:0000256" key="3">
    <source>
        <dbReference type="ARBA" id="ARBA00009466"/>
    </source>
</evidence>
<accession>A0AA35WHR9</accession>
<evidence type="ECO:0000256" key="7">
    <source>
        <dbReference type="ARBA" id="ARBA00023242"/>
    </source>
</evidence>
<dbReference type="PANTHER" id="PTHR12596">
    <property type="entry name" value="EXPORTIN 4,7-RELATED"/>
    <property type="match status" value="1"/>
</dbReference>
<comment type="subcellular location">
    <subcellularLocation>
        <location evidence="2">Cytoplasm</location>
    </subcellularLocation>
    <subcellularLocation>
        <location evidence="1">Nucleus</location>
    </subcellularLocation>
</comment>
<dbReference type="Gene3D" id="1.25.10.10">
    <property type="entry name" value="Leucine-rich Repeat Variant"/>
    <property type="match status" value="1"/>
</dbReference>
<dbReference type="InterPro" id="IPR011989">
    <property type="entry name" value="ARM-like"/>
</dbReference>
<dbReference type="SUPFAM" id="SSF48371">
    <property type="entry name" value="ARM repeat"/>
    <property type="match status" value="1"/>
</dbReference>
<dbReference type="Proteomes" id="UP001174909">
    <property type="component" value="Unassembled WGS sequence"/>
</dbReference>